<dbReference type="EMBL" id="JOOZ01000046">
    <property type="protein sequence ID" value="OUL65926.1"/>
    <property type="molecule type" value="Genomic_DNA"/>
</dbReference>
<dbReference type="AlphaFoldDB" id="A0A252EHX1"/>
<dbReference type="Proteomes" id="UP000195072">
    <property type="component" value="Unassembled WGS sequence"/>
</dbReference>
<dbReference type="RefSeq" id="WP_097802311.1">
    <property type="nucleotide sequence ID" value="NZ_JOOZ01000046.1"/>
</dbReference>
<sequence length="91" mass="9991">MAIYLLTESASRQAKVVLEKIPALVTVETNADHGGTDRLRALAENSDIFVLNCLSAKHAATDFIRAYHGDKPLAYSQGKGLSNMFHEIEVF</sequence>
<organism evidence="1 2">
    <name type="scientific">Acetobacter senegalensis</name>
    <dbReference type="NCBI Taxonomy" id="446692"/>
    <lineage>
        <taxon>Bacteria</taxon>
        <taxon>Pseudomonadati</taxon>
        <taxon>Pseudomonadota</taxon>
        <taxon>Alphaproteobacteria</taxon>
        <taxon>Acetobacterales</taxon>
        <taxon>Acetobacteraceae</taxon>
        <taxon>Acetobacter</taxon>
    </lineage>
</organism>
<comment type="caution">
    <text evidence="1">The sequence shown here is derived from an EMBL/GenBank/DDBJ whole genome shotgun (WGS) entry which is preliminary data.</text>
</comment>
<proteinExistence type="predicted"/>
<evidence type="ECO:0000313" key="2">
    <source>
        <dbReference type="Proteomes" id="UP000195072"/>
    </source>
</evidence>
<name>A0A252EHX1_9PROT</name>
<gene>
    <name evidence="1" type="ORF">HK16_13205</name>
</gene>
<evidence type="ECO:0000313" key="1">
    <source>
        <dbReference type="EMBL" id="OUL65926.1"/>
    </source>
</evidence>
<accession>A0A252EHX1</accession>
<protein>
    <submittedName>
        <fullName evidence="1">Uncharacterized protein</fullName>
    </submittedName>
</protein>
<reference evidence="1 2" key="1">
    <citation type="submission" date="2014-06" db="EMBL/GenBank/DDBJ databases">
        <authorList>
            <person name="Ju J."/>
            <person name="Zhang J."/>
        </authorList>
    </citation>
    <scope>NUCLEOTIDE SEQUENCE [LARGE SCALE GENOMIC DNA]</scope>
    <source>
        <strain evidence="1">DmL_050</strain>
    </source>
</reference>